<dbReference type="Proteomes" id="UP001458880">
    <property type="component" value="Unassembled WGS sequence"/>
</dbReference>
<keyword evidence="3" id="KW-1185">Reference proteome</keyword>
<evidence type="ECO:0000313" key="3">
    <source>
        <dbReference type="Proteomes" id="UP001458880"/>
    </source>
</evidence>
<gene>
    <name evidence="2" type="ORF">QE152_g6943</name>
</gene>
<sequence length="123" mass="14496">MVGVPTRRVKEEDNTLTDAKEDETLKKLKKRRGGRHQHRPGERSPRQMRIRCNHQDAHQITPQYGVNPGYLEIGIHDERPYFNSSIPRIQSDPWKRVQQYHQLSLELHIATSNDQRQQAVHVM</sequence>
<name>A0AAW1MG66_POPJA</name>
<feature type="region of interest" description="Disordered" evidence="1">
    <location>
        <begin position="1"/>
        <end position="48"/>
    </location>
</feature>
<comment type="caution">
    <text evidence="2">The sequence shown here is derived from an EMBL/GenBank/DDBJ whole genome shotgun (WGS) entry which is preliminary data.</text>
</comment>
<dbReference type="AlphaFoldDB" id="A0AAW1MG66"/>
<evidence type="ECO:0000313" key="2">
    <source>
        <dbReference type="EMBL" id="KAK9745358.1"/>
    </source>
</evidence>
<accession>A0AAW1MG66</accession>
<reference evidence="2 3" key="1">
    <citation type="journal article" date="2024" name="BMC Genomics">
        <title>De novo assembly and annotation of Popillia japonica's genome with initial clues to its potential as an invasive pest.</title>
        <authorList>
            <person name="Cucini C."/>
            <person name="Boschi S."/>
            <person name="Funari R."/>
            <person name="Cardaioli E."/>
            <person name="Iannotti N."/>
            <person name="Marturano G."/>
            <person name="Paoli F."/>
            <person name="Bruttini M."/>
            <person name="Carapelli A."/>
            <person name="Frati F."/>
            <person name="Nardi F."/>
        </authorList>
    </citation>
    <scope>NUCLEOTIDE SEQUENCE [LARGE SCALE GENOMIC DNA]</scope>
    <source>
        <strain evidence="2">DMR45628</strain>
    </source>
</reference>
<feature type="compositionally biased region" description="Basic residues" evidence="1">
    <location>
        <begin position="27"/>
        <end position="38"/>
    </location>
</feature>
<dbReference type="EMBL" id="JASPKY010000049">
    <property type="protein sequence ID" value="KAK9745358.1"/>
    <property type="molecule type" value="Genomic_DNA"/>
</dbReference>
<feature type="compositionally biased region" description="Basic and acidic residues" evidence="1">
    <location>
        <begin position="8"/>
        <end position="26"/>
    </location>
</feature>
<protein>
    <submittedName>
        <fullName evidence="2">Uncharacterized protein</fullName>
    </submittedName>
</protein>
<proteinExistence type="predicted"/>
<evidence type="ECO:0000256" key="1">
    <source>
        <dbReference type="SAM" id="MobiDB-lite"/>
    </source>
</evidence>
<organism evidence="2 3">
    <name type="scientific">Popillia japonica</name>
    <name type="common">Japanese beetle</name>
    <dbReference type="NCBI Taxonomy" id="7064"/>
    <lineage>
        <taxon>Eukaryota</taxon>
        <taxon>Metazoa</taxon>
        <taxon>Ecdysozoa</taxon>
        <taxon>Arthropoda</taxon>
        <taxon>Hexapoda</taxon>
        <taxon>Insecta</taxon>
        <taxon>Pterygota</taxon>
        <taxon>Neoptera</taxon>
        <taxon>Endopterygota</taxon>
        <taxon>Coleoptera</taxon>
        <taxon>Polyphaga</taxon>
        <taxon>Scarabaeiformia</taxon>
        <taxon>Scarabaeidae</taxon>
        <taxon>Rutelinae</taxon>
        <taxon>Popillia</taxon>
    </lineage>
</organism>